<evidence type="ECO:0000256" key="1">
    <source>
        <dbReference type="ARBA" id="ARBA00008635"/>
    </source>
</evidence>
<name>A0ABP7WN38_9GAMM</name>
<dbReference type="EMBL" id="BAABDM010000002">
    <property type="protein sequence ID" value="GAA4092555.1"/>
    <property type="molecule type" value="Genomic_DNA"/>
</dbReference>
<reference evidence="4" key="1">
    <citation type="journal article" date="2019" name="Int. J. Syst. Evol. Microbiol.">
        <title>The Global Catalogue of Microorganisms (GCM) 10K type strain sequencing project: providing services to taxonomists for standard genome sequencing and annotation.</title>
        <authorList>
            <consortium name="The Broad Institute Genomics Platform"/>
            <consortium name="The Broad Institute Genome Sequencing Center for Infectious Disease"/>
            <person name="Wu L."/>
            <person name="Ma J."/>
        </authorList>
    </citation>
    <scope>NUCLEOTIDE SEQUENCE [LARGE SCALE GENOMIC DNA]</scope>
    <source>
        <strain evidence="4">JCM 17304</strain>
    </source>
</reference>
<dbReference type="PANTHER" id="PTHR37302">
    <property type="entry name" value="SLR1116 PROTEIN"/>
    <property type="match status" value="1"/>
</dbReference>
<keyword evidence="4" id="KW-1185">Reference proteome</keyword>
<dbReference type="InterPro" id="IPR034660">
    <property type="entry name" value="DinB/YfiT-like"/>
</dbReference>
<dbReference type="InterPro" id="IPR007837">
    <property type="entry name" value="DinB"/>
</dbReference>
<organism evidence="3 4">
    <name type="scientific">Zhongshania borealis</name>
    <dbReference type="NCBI Taxonomy" id="889488"/>
    <lineage>
        <taxon>Bacteria</taxon>
        <taxon>Pseudomonadati</taxon>
        <taxon>Pseudomonadota</taxon>
        <taxon>Gammaproteobacteria</taxon>
        <taxon>Cellvibrionales</taxon>
        <taxon>Spongiibacteraceae</taxon>
        <taxon>Zhongshania</taxon>
    </lineage>
</organism>
<comment type="similarity">
    <text evidence="1">Belongs to the DinB family.</text>
</comment>
<dbReference type="RefSeq" id="WP_344934207.1">
    <property type="nucleotide sequence ID" value="NZ_BAABDM010000002.1"/>
</dbReference>
<comment type="caution">
    <text evidence="3">The sequence shown here is derived from an EMBL/GenBank/DDBJ whole genome shotgun (WGS) entry which is preliminary data.</text>
</comment>
<gene>
    <name evidence="3" type="ORF">GCM10022414_15140</name>
</gene>
<evidence type="ECO:0000313" key="3">
    <source>
        <dbReference type="EMBL" id="GAA4092555.1"/>
    </source>
</evidence>
<evidence type="ECO:0000256" key="2">
    <source>
        <dbReference type="ARBA" id="ARBA00022723"/>
    </source>
</evidence>
<keyword evidence="2" id="KW-0479">Metal-binding</keyword>
<dbReference type="Pfam" id="PF05163">
    <property type="entry name" value="DinB"/>
    <property type="match status" value="1"/>
</dbReference>
<dbReference type="Gene3D" id="1.20.120.450">
    <property type="entry name" value="dinb family like domain"/>
    <property type="match status" value="1"/>
</dbReference>
<protein>
    <submittedName>
        <fullName evidence="3">DinB family protein</fullName>
    </submittedName>
</protein>
<dbReference type="Proteomes" id="UP001500392">
    <property type="component" value="Unassembled WGS sequence"/>
</dbReference>
<proteinExistence type="inferred from homology"/>
<evidence type="ECO:0000313" key="4">
    <source>
        <dbReference type="Proteomes" id="UP001500392"/>
    </source>
</evidence>
<accession>A0ABP7WN38</accession>
<dbReference type="SUPFAM" id="SSF109854">
    <property type="entry name" value="DinB/YfiT-like putative metalloenzymes"/>
    <property type="match status" value="1"/>
</dbReference>
<dbReference type="PANTHER" id="PTHR37302:SF1">
    <property type="entry name" value="PROTEIN DINB"/>
    <property type="match status" value="1"/>
</dbReference>
<sequence length="184" mass="21330">MSRQQQYVLMGRYNRDMNQRLFAAACKLDDDQLRSNMGAFFQSILGTFNHLYVADVMWLKRFAAPPFNEATCLDMVELIETPQALNQIVYSQLDALLPVRKNLDTAICQWTEVLEEADFDRRFAYKNSKDAHFCKPFGLVLQHFFNHQTHHRGQLTTLLSQQGMDVGVTDFLLWVDEIDFAAVN</sequence>